<organism evidence="2 3">
    <name type="scientific">Achlya hypogyna</name>
    <name type="common">Oomycete</name>
    <name type="synonym">Protoachlya hypogyna</name>
    <dbReference type="NCBI Taxonomy" id="1202772"/>
    <lineage>
        <taxon>Eukaryota</taxon>
        <taxon>Sar</taxon>
        <taxon>Stramenopiles</taxon>
        <taxon>Oomycota</taxon>
        <taxon>Saprolegniomycetes</taxon>
        <taxon>Saprolegniales</taxon>
        <taxon>Achlyaceae</taxon>
        <taxon>Achlya</taxon>
    </lineage>
</organism>
<evidence type="ECO:0000256" key="1">
    <source>
        <dbReference type="SAM" id="MobiDB-lite"/>
    </source>
</evidence>
<dbReference type="Proteomes" id="UP000243579">
    <property type="component" value="Unassembled WGS sequence"/>
</dbReference>
<accession>A0A1V9Y9D7</accession>
<evidence type="ECO:0000313" key="2">
    <source>
        <dbReference type="EMBL" id="OQR82304.1"/>
    </source>
</evidence>
<gene>
    <name evidence="2" type="ORF">ACHHYP_16244</name>
</gene>
<sequence length="415" mass="45090">MSGLAGEIRLATENEQFDLGGYTEARTRDLVVAAFSAPFELPDMVRLTFVVGGGKLVRSRYPEELPKWMTNALREVGFVEDRSAACTMDCAGMFKQQHDTGQNLKTILVFPKMLAPTKGKAASAPSATVVTIDDMPELQILSCDPDDFKALVRLELPSWRQKKRAVKFIHDAMEEFALLEAKMVRGEILDAAEQAKYDGNAGAEANDAKVAHLQAEIKRMVDDKQLTASEKKELLATMTANVDALTAELAGLSVAQQQKATAKLSALEKRVAHVQSITPISHPLRHAAKILELRLALIPLEILQEKEHSMSLTLADLKTLQGKKPLEEAIYDAETASIEFFDEDFQDKCDKLAKEAQTKHKKSKGAGKAAGKATASSSSWATVPKKKPTAFKSAAPARSGGSSFARAFGGESDSD</sequence>
<comment type="caution">
    <text evidence="2">The sequence shown here is derived from an EMBL/GenBank/DDBJ whole genome shotgun (WGS) entry which is preliminary data.</text>
</comment>
<name>A0A1V9Y9D7_ACHHY</name>
<dbReference type="AlphaFoldDB" id="A0A1V9Y9D7"/>
<protein>
    <submittedName>
        <fullName evidence="2">Uncharacterized protein</fullName>
    </submittedName>
</protein>
<reference evidence="2 3" key="1">
    <citation type="journal article" date="2014" name="Genome Biol. Evol.">
        <title>The secreted proteins of Achlya hypogyna and Thraustotheca clavata identify the ancestral oomycete secretome and reveal gene acquisitions by horizontal gene transfer.</title>
        <authorList>
            <person name="Misner I."/>
            <person name="Blouin N."/>
            <person name="Leonard G."/>
            <person name="Richards T.A."/>
            <person name="Lane C.E."/>
        </authorList>
    </citation>
    <scope>NUCLEOTIDE SEQUENCE [LARGE SCALE GENOMIC DNA]</scope>
    <source>
        <strain evidence="2 3">ATCC 48635</strain>
    </source>
</reference>
<proteinExistence type="predicted"/>
<dbReference type="STRING" id="1202772.A0A1V9Y9D7"/>
<dbReference type="EMBL" id="JNBR01002494">
    <property type="protein sequence ID" value="OQR82304.1"/>
    <property type="molecule type" value="Genomic_DNA"/>
</dbReference>
<feature type="compositionally biased region" description="Low complexity" evidence="1">
    <location>
        <begin position="366"/>
        <end position="379"/>
    </location>
</feature>
<evidence type="ECO:0000313" key="3">
    <source>
        <dbReference type="Proteomes" id="UP000243579"/>
    </source>
</evidence>
<dbReference type="OrthoDB" id="496479at2759"/>
<feature type="region of interest" description="Disordered" evidence="1">
    <location>
        <begin position="357"/>
        <end position="415"/>
    </location>
</feature>
<feature type="compositionally biased region" description="Low complexity" evidence="1">
    <location>
        <begin position="393"/>
        <end position="415"/>
    </location>
</feature>
<keyword evidence="3" id="KW-1185">Reference proteome</keyword>